<dbReference type="EMBL" id="MU790530">
    <property type="protein sequence ID" value="KAJ3999892.1"/>
    <property type="molecule type" value="Genomic_DNA"/>
</dbReference>
<evidence type="ECO:0008006" key="6">
    <source>
        <dbReference type="Google" id="ProtNLM"/>
    </source>
</evidence>
<dbReference type="PRINTS" id="PR00081">
    <property type="entry name" value="GDHRDH"/>
</dbReference>
<dbReference type="PANTHER" id="PTHR24320">
    <property type="entry name" value="RETINOL DEHYDROGENASE"/>
    <property type="match status" value="1"/>
</dbReference>
<dbReference type="Proteomes" id="UP001163828">
    <property type="component" value="Unassembled WGS sequence"/>
</dbReference>
<evidence type="ECO:0000256" key="2">
    <source>
        <dbReference type="ARBA" id="ARBA00022857"/>
    </source>
</evidence>
<comment type="caution">
    <text evidence="4">The sequence shown here is derived from an EMBL/GenBank/DDBJ whole genome shotgun (WGS) entry which is preliminary data.</text>
</comment>
<keyword evidence="2" id="KW-0521">NADP</keyword>
<evidence type="ECO:0000256" key="1">
    <source>
        <dbReference type="ARBA" id="ARBA00006484"/>
    </source>
</evidence>
<keyword evidence="5" id="KW-1185">Reference proteome</keyword>
<evidence type="ECO:0000313" key="4">
    <source>
        <dbReference type="EMBL" id="KAJ3999892.1"/>
    </source>
</evidence>
<name>A0ABQ8QMJ7_9AGAR</name>
<comment type="similarity">
    <text evidence="1">Belongs to the short-chain dehydrogenases/reductases (SDR) family.</text>
</comment>
<dbReference type="SUPFAM" id="SSF51735">
    <property type="entry name" value="NAD(P)-binding Rossmann-fold domains"/>
    <property type="match status" value="1"/>
</dbReference>
<dbReference type="InterPro" id="IPR002347">
    <property type="entry name" value="SDR_fam"/>
</dbReference>
<organism evidence="4 5">
    <name type="scientific">Lentinula boryana</name>
    <dbReference type="NCBI Taxonomy" id="40481"/>
    <lineage>
        <taxon>Eukaryota</taxon>
        <taxon>Fungi</taxon>
        <taxon>Dikarya</taxon>
        <taxon>Basidiomycota</taxon>
        <taxon>Agaricomycotina</taxon>
        <taxon>Agaricomycetes</taxon>
        <taxon>Agaricomycetidae</taxon>
        <taxon>Agaricales</taxon>
        <taxon>Marasmiineae</taxon>
        <taxon>Omphalotaceae</taxon>
        <taxon>Lentinula</taxon>
    </lineage>
</organism>
<dbReference type="Pfam" id="PF00106">
    <property type="entry name" value="adh_short"/>
    <property type="match status" value="1"/>
</dbReference>
<sequence length="379" mass="42081">MIGSDCLSACLSVNRSPFLESLAWALKQVYSHHDVTMCNNSQVISRHDRLHNSPPPDNKLMKETFDLRHDLVDLNGKIIIVTGGNRGTGLATVKHLAQAGATVYMAARNEAKAMEAIEKLNTEGLQPGNGQVKWLKLDLSDPREAKRAAEVFLEKEKRLDVLINNAGVLSGPFEKNTDGLSTMVVVNYISPYVFTRTLIPLLTATANEVGSDVRIINLASIAHRFTPSIVRFSQIEDLNVEYRGRIMSGFLRYAHSKLLNIIWTRALQKYFDAASPPIPIVAMAIHPGGVDTFSHTWPLPWFWKPIVALAISDPEHGSYTSVFAAAAKVVRDEKDKYKGAYLDNKPVGKIEVPSKAARDDELADDLRRLTEDLLRSLNI</sequence>
<gene>
    <name evidence="4" type="ORF">F5050DRAFT_771060</name>
</gene>
<proteinExistence type="inferred from homology"/>
<accession>A0ABQ8QMJ7</accession>
<reference evidence="4" key="1">
    <citation type="submission" date="2022-08" db="EMBL/GenBank/DDBJ databases">
        <authorList>
            <consortium name="DOE Joint Genome Institute"/>
            <person name="Min B."/>
            <person name="Riley R."/>
            <person name="Sierra-Patev S."/>
            <person name="Naranjo-Ortiz M."/>
            <person name="Looney B."/>
            <person name="Konkel Z."/>
            <person name="Slot J.C."/>
            <person name="Sakamoto Y."/>
            <person name="Steenwyk J.L."/>
            <person name="Rokas A."/>
            <person name="Carro J."/>
            <person name="Camarero S."/>
            <person name="Ferreira P."/>
            <person name="Molpeceres G."/>
            <person name="Ruiz-Duenas F.J."/>
            <person name="Serrano A."/>
            <person name="Henrissat B."/>
            <person name="Drula E."/>
            <person name="Hughes K.W."/>
            <person name="Mata J.L."/>
            <person name="Ishikawa N.K."/>
            <person name="Vargas-Isla R."/>
            <person name="Ushijima S."/>
            <person name="Smith C.A."/>
            <person name="Ahrendt S."/>
            <person name="Andreopoulos W."/>
            <person name="He G."/>
            <person name="Labutti K."/>
            <person name="Lipzen A."/>
            <person name="Ng V."/>
            <person name="Sandor L."/>
            <person name="Barry K."/>
            <person name="Martinez A.T."/>
            <person name="Xiao Y."/>
            <person name="Gibbons J.G."/>
            <person name="Terashima K."/>
            <person name="Hibbett D.S."/>
            <person name="Grigoriev I.V."/>
        </authorList>
    </citation>
    <scope>NUCLEOTIDE SEQUENCE</scope>
    <source>
        <strain evidence="4">TFB10827</strain>
    </source>
</reference>
<dbReference type="InterPro" id="IPR036291">
    <property type="entry name" value="NAD(P)-bd_dom_sf"/>
</dbReference>
<evidence type="ECO:0000313" key="5">
    <source>
        <dbReference type="Proteomes" id="UP001163828"/>
    </source>
</evidence>
<evidence type="ECO:0000256" key="3">
    <source>
        <dbReference type="ARBA" id="ARBA00023002"/>
    </source>
</evidence>
<dbReference type="Gene3D" id="3.40.50.720">
    <property type="entry name" value="NAD(P)-binding Rossmann-like Domain"/>
    <property type="match status" value="1"/>
</dbReference>
<dbReference type="PANTHER" id="PTHR24320:SF282">
    <property type="entry name" value="WW DOMAIN-CONTAINING OXIDOREDUCTASE"/>
    <property type="match status" value="1"/>
</dbReference>
<keyword evidence="3" id="KW-0560">Oxidoreductase</keyword>
<protein>
    <recommendedName>
        <fullName evidence="6">NAD(P)-binding protein</fullName>
    </recommendedName>
</protein>